<feature type="domain" description="Eukaryotic translation initiation factor 3 subunit C N-terminal" evidence="5">
    <location>
        <begin position="138"/>
        <end position="175"/>
    </location>
</feature>
<dbReference type="GO" id="GO:0003723">
    <property type="term" value="F:RNA binding"/>
    <property type="evidence" value="ECO:0007669"/>
    <property type="project" value="InterPro"/>
</dbReference>
<dbReference type="EMBL" id="BSYO01000024">
    <property type="protein sequence ID" value="GMH21885.1"/>
    <property type="molecule type" value="Genomic_DNA"/>
</dbReference>
<comment type="caution">
    <text evidence="6">The sequence shown here is derived from an EMBL/GenBank/DDBJ whole genome shotgun (WGS) entry which is preliminary data.</text>
</comment>
<name>A0AAD3XZD6_NEPGR</name>
<evidence type="ECO:0000313" key="6">
    <source>
        <dbReference type="EMBL" id="GMH21885.1"/>
    </source>
</evidence>
<dbReference type="InterPro" id="IPR008905">
    <property type="entry name" value="EIF3C_N_dom"/>
</dbReference>
<feature type="compositionally biased region" description="Basic and acidic residues" evidence="4">
    <location>
        <begin position="99"/>
        <end position="121"/>
    </location>
</feature>
<dbReference type="Pfam" id="PF05470">
    <property type="entry name" value="eIF-3c_N"/>
    <property type="match status" value="2"/>
</dbReference>
<evidence type="ECO:0000256" key="2">
    <source>
        <dbReference type="ARBA" id="ARBA00022540"/>
    </source>
</evidence>
<dbReference type="PANTHER" id="PTHR13937:SF0">
    <property type="entry name" value="EUKARYOTIC TRANSLATION INITIATION FACTOR 3 SUBUNIT C-RELATED"/>
    <property type="match status" value="1"/>
</dbReference>
<evidence type="ECO:0000313" key="7">
    <source>
        <dbReference type="Proteomes" id="UP001279734"/>
    </source>
</evidence>
<evidence type="ECO:0000256" key="3">
    <source>
        <dbReference type="ARBA" id="ARBA00022917"/>
    </source>
</evidence>
<evidence type="ECO:0000259" key="5">
    <source>
        <dbReference type="Pfam" id="PF05470"/>
    </source>
</evidence>
<keyword evidence="7" id="KW-1185">Reference proteome</keyword>
<evidence type="ECO:0000256" key="4">
    <source>
        <dbReference type="SAM" id="MobiDB-lite"/>
    </source>
</evidence>
<dbReference type="InterPro" id="IPR027516">
    <property type="entry name" value="EIF3C"/>
</dbReference>
<sequence>MLLILDILNQYPSIVVDVIVEPEENETQKGTDYKGTIQVWGNLVAFLERMDVEFFMSLQCIDPHTQDNGERLRNERMFLVLVQNVQDYLERTRNLKAAAKTDQRNIGETEGEESKGVDEGRGPPAFVVNPELIPWGRVIAEGHSCLSELYSTGRVRELLAQGVPQSCYHERTPEQVPNMAANTLDAKHRVISKTFRRLLEASERQTLTGPPENVEDHVMAATRVLSQGDSHKTFDAIRSLHVWKLLRNQECVFEMLKS</sequence>
<keyword evidence="1" id="KW-0963">Cytoplasm</keyword>
<evidence type="ECO:0000256" key="1">
    <source>
        <dbReference type="ARBA" id="ARBA00022490"/>
    </source>
</evidence>
<dbReference type="GO" id="GO:0031369">
    <property type="term" value="F:translation initiation factor binding"/>
    <property type="evidence" value="ECO:0007669"/>
    <property type="project" value="InterPro"/>
</dbReference>
<organism evidence="6 7">
    <name type="scientific">Nepenthes gracilis</name>
    <name type="common">Slender pitcher plant</name>
    <dbReference type="NCBI Taxonomy" id="150966"/>
    <lineage>
        <taxon>Eukaryota</taxon>
        <taxon>Viridiplantae</taxon>
        <taxon>Streptophyta</taxon>
        <taxon>Embryophyta</taxon>
        <taxon>Tracheophyta</taxon>
        <taxon>Spermatophyta</taxon>
        <taxon>Magnoliopsida</taxon>
        <taxon>eudicotyledons</taxon>
        <taxon>Gunneridae</taxon>
        <taxon>Pentapetalae</taxon>
        <taxon>Caryophyllales</taxon>
        <taxon>Nepenthaceae</taxon>
        <taxon>Nepenthes</taxon>
    </lineage>
</organism>
<dbReference type="GO" id="GO:0003743">
    <property type="term" value="F:translation initiation factor activity"/>
    <property type="evidence" value="ECO:0007669"/>
    <property type="project" value="UniProtKB-KW"/>
</dbReference>
<dbReference type="GO" id="GO:0005852">
    <property type="term" value="C:eukaryotic translation initiation factor 3 complex"/>
    <property type="evidence" value="ECO:0007669"/>
    <property type="project" value="InterPro"/>
</dbReference>
<protein>
    <recommendedName>
        <fullName evidence="5">Eukaryotic translation initiation factor 3 subunit C N-terminal domain-containing protein</fullName>
    </recommendedName>
</protein>
<keyword evidence="3" id="KW-0648">Protein biosynthesis</keyword>
<gene>
    <name evidence="6" type="ORF">Nepgr_023728</name>
</gene>
<dbReference type="Proteomes" id="UP001279734">
    <property type="component" value="Unassembled WGS sequence"/>
</dbReference>
<feature type="domain" description="Eukaryotic translation initiation factor 3 subunit C N-terminal" evidence="5">
    <location>
        <begin position="2"/>
        <end position="102"/>
    </location>
</feature>
<reference evidence="6" key="1">
    <citation type="submission" date="2023-05" db="EMBL/GenBank/DDBJ databases">
        <title>Nepenthes gracilis genome sequencing.</title>
        <authorList>
            <person name="Fukushima K."/>
        </authorList>
    </citation>
    <scope>NUCLEOTIDE SEQUENCE</scope>
    <source>
        <strain evidence="6">SING2019-196</strain>
    </source>
</reference>
<dbReference type="PANTHER" id="PTHR13937">
    <property type="entry name" value="EUKARYOTIC TRANSLATION INITATION FACTOR 3, SUBUNIT 8 EIF3S8 -RELATED"/>
    <property type="match status" value="1"/>
</dbReference>
<keyword evidence="2" id="KW-0396">Initiation factor</keyword>
<dbReference type="AlphaFoldDB" id="A0AAD3XZD6"/>
<feature type="region of interest" description="Disordered" evidence="4">
    <location>
        <begin position="99"/>
        <end position="123"/>
    </location>
</feature>
<accession>A0AAD3XZD6</accession>
<proteinExistence type="predicted"/>